<protein>
    <submittedName>
        <fullName evidence="6">2-hydroxyglutaryl-CoA dehydratase</fullName>
    </submittedName>
</protein>
<evidence type="ECO:0000256" key="1">
    <source>
        <dbReference type="ARBA" id="ARBA00001966"/>
    </source>
</evidence>
<evidence type="ECO:0000259" key="5">
    <source>
        <dbReference type="Pfam" id="PF01869"/>
    </source>
</evidence>
<dbReference type="PANTHER" id="PTHR32329:SF7">
    <property type="entry name" value="ACTIVATOR OF 2-HYDROXYACYL-COA-HYDRATASE"/>
    <property type="match status" value="1"/>
</dbReference>
<evidence type="ECO:0000256" key="3">
    <source>
        <dbReference type="ARBA" id="ARBA00023004"/>
    </source>
</evidence>
<organism evidence="6 7">
    <name type="scientific">candidate division WOR-3 bacterium 4484_18</name>
    <dbReference type="NCBI Taxonomy" id="2020626"/>
    <lineage>
        <taxon>Bacteria</taxon>
        <taxon>Bacteria division WOR-3</taxon>
    </lineage>
</organism>
<dbReference type="InterPro" id="IPR051805">
    <property type="entry name" value="Dehydratase_Activator_Redct"/>
</dbReference>
<dbReference type="InterPro" id="IPR002731">
    <property type="entry name" value="ATPase_BadF"/>
</dbReference>
<sequence length="341" mass="36780">MGGGRITSEVEMYLGIDVGSVSTDIVVIDDKFNVVASAYLPTAGDPIWAIKKGLEAVHDAVGEINISGVGTTGSGRELAGLFVGADVVKNEITAHTVAALQYEPNVRTIIEIGGQDSKIIIVRNRVPVDFAMNTVCAAGTGSFLDHQANRLGIPIEEFGDYALRARSPARIAGRCTVFAESDMIHKQQLGYKKEDIIAGLCEALVRNFLANVAKGKEVLPPVLFQGGVASNKGMVMAFRKILGLDVIVPPYHKFMGAIGVAILARDHIQSTGGKTQFKGFRICEVELERDTFICKDCPNECEVVMLKEGGQILAVWGSRCGKWRDRLVRGVTPTTCTRCVR</sequence>
<gene>
    <name evidence="6" type="ORF">CGW93_02850</name>
</gene>
<reference evidence="7" key="1">
    <citation type="submission" date="2017-07" db="EMBL/GenBank/DDBJ databases">
        <title>Novel pathways for hydrocarbon cycling and metabolic interdependencies in hydrothermal sediment communities.</title>
        <authorList>
            <person name="Dombrowski N."/>
            <person name="Seitz K."/>
            <person name="Teske A."/>
            <person name="Baker B."/>
        </authorList>
    </citation>
    <scope>NUCLEOTIDE SEQUENCE [LARGE SCALE GENOMIC DNA]</scope>
</reference>
<feature type="domain" description="ATPase BadF/BadG/BcrA/BcrD type" evidence="5">
    <location>
        <begin position="14"/>
        <end position="264"/>
    </location>
</feature>
<dbReference type="GO" id="GO:0046872">
    <property type="term" value="F:metal ion binding"/>
    <property type="evidence" value="ECO:0007669"/>
    <property type="project" value="UniProtKB-KW"/>
</dbReference>
<dbReference type="AlphaFoldDB" id="A0A257LU53"/>
<dbReference type="EMBL" id="NMUJ01000028">
    <property type="protein sequence ID" value="OYV03009.1"/>
    <property type="molecule type" value="Genomic_DNA"/>
</dbReference>
<proteinExistence type="predicted"/>
<dbReference type="Gene3D" id="3.30.420.40">
    <property type="match status" value="2"/>
</dbReference>
<evidence type="ECO:0000256" key="4">
    <source>
        <dbReference type="ARBA" id="ARBA00023014"/>
    </source>
</evidence>
<accession>A0A257LU53</accession>
<keyword evidence="3" id="KW-0408">Iron</keyword>
<name>A0A257LU53_UNCW3</name>
<comment type="caution">
    <text evidence="6">The sequence shown here is derived from an EMBL/GenBank/DDBJ whole genome shotgun (WGS) entry which is preliminary data.</text>
</comment>
<comment type="cofactor">
    <cofactor evidence="1">
        <name>[4Fe-4S] cluster</name>
        <dbReference type="ChEBI" id="CHEBI:49883"/>
    </cofactor>
</comment>
<dbReference type="GO" id="GO:0051536">
    <property type="term" value="F:iron-sulfur cluster binding"/>
    <property type="evidence" value="ECO:0007669"/>
    <property type="project" value="UniProtKB-KW"/>
</dbReference>
<dbReference type="NCBIfam" id="TIGR00241">
    <property type="entry name" value="CoA_E_activ"/>
    <property type="match status" value="1"/>
</dbReference>
<dbReference type="SUPFAM" id="SSF53067">
    <property type="entry name" value="Actin-like ATPase domain"/>
    <property type="match status" value="1"/>
</dbReference>
<dbReference type="Pfam" id="PF01869">
    <property type="entry name" value="BcrAD_BadFG"/>
    <property type="match status" value="1"/>
</dbReference>
<keyword evidence="2" id="KW-0479">Metal-binding</keyword>
<dbReference type="InterPro" id="IPR043129">
    <property type="entry name" value="ATPase_NBD"/>
</dbReference>
<dbReference type="CDD" id="cd24035">
    <property type="entry name" value="ASKHA_NBD_O66634-like_rpt2"/>
    <property type="match status" value="1"/>
</dbReference>
<evidence type="ECO:0000313" key="7">
    <source>
        <dbReference type="Proteomes" id="UP000216312"/>
    </source>
</evidence>
<dbReference type="PANTHER" id="PTHR32329">
    <property type="entry name" value="BIFUNCTIONAL PROTEIN [INCLUDES 2-HYDROXYACYL-COA DEHYDRATASE (N-TER) AND ITS ACTIVATOR DOMAIN (C_TERM)-RELATED"/>
    <property type="match status" value="1"/>
</dbReference>
<dbReference type="Proteomes" id="UP000216312">
    <property type="component" value="Unassembled WGS sequence"/>
</dbReference>
<evidence type="ECO:0000313" key="6">
    <source>
        <dbReference type="EMBL" id="OYV03009.1"/>
    </source>
</evidence>
<keyword evidence="4" id="KW-0411">Iron-sulfur</keyword>
<dbReference type="InterPro" id="IPR008275">
    <property type="entry name" value="CoA_E_activase_dom"/>
</dbReference>
<evidence type="ECO:0000256" key="2">
    <source>
        <dbReference type="ARBA" id="ARBA00022723"/>
    </source>
</evidence>